<dbReference type="GO" id="GO:0005524">
    <property type="term" value="F:ATP binding"/>
    <property type="evidence" value="ECO:0007669"/>
    <property type="project" value="UniProtKB-KW"/>
</dbReference>
<dbReference type="GO" id="GO:0003952">
    <property type="term" value="F:NAD+ synthase (glutamine-hydrolyzing) activity"/>
    <property type="evidence" value="ECO:0007669"/>
    <property type="project" value="UniProtKB-EC"/>
</dbReference>
<dbReference type="NCBIfam" id="TIGR00552">
    <property type="entry name" value="nadE"/>
    <property type="match status" value="1"/>
</dbReference>
<dbReference type="Pfam" id="PF02540">
    <property type="entry name" value="NAD_synthase"/>
    <property type="match status" value="1"/>
</dbReference>
<evidence type="ECO:0000256" key="9">
    <source>
        <dbReference type="ARBA" id="ARBA00030681"/>
    </source>
</evidence>
<dbReference type="Proteomes" id="UP001208570">
    <property type="component" value="Unassembled WGS sequence"/>
</dbReference>
<keyword evidence="8" id="KW-0520">NAD</keyword>
<dbReference type="CDD" id="cd00553">
    <property type="entry name" value="NAD_synthase"/>
    <property type="match status" value="1"/>
</dbReference>
<keyword evidence="7" id="KW-0067">ATP-binding</keyword>
<feature type="compositionally biased region" description="Polar residues" evidence="10">
    <location>
        <begin position="481"/>
        <end position="491"/>
    </location>
</feature>
<evidence type="ECO:0000256" key="2">
    <source>
        <dbReference type="ARBA" id="ARBA00007145"/>
    </source>
</evidence>
<comment type="similarity">
    <text evidence="2">In the C-terminal section; belongs to the NAD synthetase family.</text>
</comment>
<dbReference type="Gene3D" id="3.40.50.620">
    <property type="entry name" value="HUPs"/>
    <property type="match status" value="1"/>
</dbReference>
<dbReference type="Pfam" id="PF00795">
    <property type="entry name" value="CN_hydrolase"/>
    <property type="match status" value="1"/>
</dbReference>
<dbReference type="EMBL" id="JAODUP010000087">
    <property type="protein sequence ID" value="KAK2163020.1"/>
    <property type="molecule type" value="Genomic_DNA"/>
</dbReference>
<evidence type="ECO:0000256" key="7">
    <source>
        <dbReference type="ARBA" id="ARBA00022840"/>
    </source>
</evidence>
<keyword evidence="5" id="KW-0436">Ligase</keyword>
<dbReference type="PANTHER" id="PTHR23090">
    <property type="entry name" value="NH 3 /GLUTAMINE-DEPENDENT NAD + SYNTHETASE"/>
    <property type="match status" value="1"/>
</dbReference>
<dbReference type="InterPro" id="IPR036526">
    <property type="entry name" value="C-N_Hydrolase_sf"/>
</dbReference>
<dbReference type="InterPro" id="IPR003694">
    <property type="entry name" value="NAD_synthase"/>
</dbReference>
<dbReference type="GO" id="GO:0005737">
    <property type="term" value="C:cytoplasm"/>
    <property type="evidence" value="ECO:0007669"/>
    <property type="project" value="InterPro"/>
</dbReference>
<evidence type="ECO:0000259" key="11">
    <source>
        <dbReference type="PROSITE" id="PS50263"/>
    </source>
</evidence>
<evidence type="ECO:0000256" key="10">
    <source>
        <dbReference type="SAM" id="MobiDB-lite"/>
    </source>
</evidence>
<protein>
    <recommendedName>
        <fullName evidence="4">Glutamine-dependent NAD(+) synthetase</fullName>
        <ecNumber evidence="3">6.3.5.1</ecNumber>
    </recommendedName>
    <alternativeName>
        <fullName evidence="9">NAD(+) synthase [glutamine-hydrolyzing]</fullName>
    </alternativeName>
</protein>
<dbReference type="SUPFAM" id="SSF52402">
    <property type="entry name" value="Adenine nucleotide alpha hydrolases-like"/>
    <property type="match status" value="1"/>
</dbReference>
<feature type="compositionally biased region" description="Basic and acidic residues" evidence="10">
    <location>
        <begin position="497"/>
        <end position="506"/>
    </location>
</feature>
<comment type="caution">
    <text evidence="12">The sequence shown here is derived from an EMBL/GenBank/DDBJ whole genome shotgun (WGS) entry which is preliminary data.</text>
</comment>
<dbReference type="PROSITE" id="PS50263">
    <property type="entry name" value="CN_HYDROLASE"/>
    <property type="match status" value="1"/>
</dbReference>
<evidence type="ECO:0000313" key="13">
    <source>
        <dbReference type="Proteomes" id="UP001208570"/>
    </source>
</evidence>
<dbReference type="GO" id="GO:0004359">
    <property type="term" value="F:glutaminase activity"/>
    <property type="evidence" value="ECO:0007669"/>
    <property type="project" value="InterPro"/>
</dbReference>
<dbReference type="PANTHER" id="PTHR23090:SF9">
    <property type="entry name" value="GLUTAMINE-DEPENDENT NAD(+) SYNTHETASE"/>
    <property type="match status" value="1"/>
</dbReference>
<evidence type="ECO:0000313" key="12">
    <source>
        <dbReference type="EMBL" id="KAK2163020.1"/>
    </source>
</evidence>
<dbReference type="FunFam" id="3.40.50.620:FF:000036">
    <property type="entry name" value="Glutamine-dependent NAD(+) synthetase"/>
    <property type="match status" value="1"/>
</dbReference>
<dbReference type="Gene3D" id="1.10.10.60">
    <property type="entry name" value="Homeodomain-like"/>
    <property type="match status" value="1"/>
</dbReference>
<evidence type="ECO:0000256" key="1">
    <source>
        <dbReference type="ARBA" id="ARBA00005188"/>
    </source>
</evidence>
<sequence>MLQEKATVPFGDGVISTLDTCIGSEICEELWNPNSSHIEASLDGVEIITNASGSHHELRKAYIRVDLIKSATAKEVVTATVDLDDVRAYRNDKRSRTYQASMTSPYPRVKIDYAVTSRDMLLPSDPPIEWKYHSAEEEISLGPACWMWDYLRRSGQGGFFLPLSGGIDSSSVACIVGSMCHLVTDAVRSGDSKKLCNQILTTCYMASSNSSQDTRVRAEKLAQQIGSNYLALNIDAAVTAVLGVFTVVMGLVPKFKVHGGSPRENLALQNVQARIRMVLAYLFAQLTLWARGRPGGLLVLGSSNVDECLRGYMTKYDCSSADINPIGSISKTDLRSFIRFCVVRFGWTALTRNNVLRASFKRVEDDMGMTYDELSCYGKLRRPGRCGPYSMFCKLVAIWRDKCTPAEVAIKVKHFFRHYSINRHKMTVLTPAYHAETYSPDDNRHDHRQFLYNVRWSWQFRAIDKEVEKLPSKMQNIHATDSNLRSQSVHHANQEAGYKHSDDKTDNNPPTGDGRGHGVVVSDPYLDQSEEKLIPFKSELVENPGDDLIRNQITAIYCDFSIDIPGKQLDSCLIRDEQINVALAIEEDQSCGIDDINCKPAKRQCVEVTAGQKKQICEYKGDHPCVSLSDVQKWASHKLKVTLGKSTVGDILRMADKWLQVTADCIWCQHGSLGLPQNNPDLGASSSAVFNERYILSLDL</sequence>
<keyword evidence="6" id="KW-0547">Nucleotide-binding</keyword>
<evidence type="ECO:0000256" key="4">
    <source>
        <dbReference type="ARBA" id="ARBA00017309"/>
    </source>
</evidence>
<name>A0AAD9K317_9ANNE</name>
<comment type="pathway">
    <text evidence="1">Cofactor biosynthesis; NAD(+) biosynthesis; NAD(+) from deamido-NAD(+) (L-Gln route): step 1/1.</text>
</comment>
<proteinExistence type="inferred from homology"/>
<dbReference type="InterPro" id="IPR003010">
    <property type="entry name" value="C-N_Hydrolase"/>
</dbReference>
<dbReference type="Gene3D" id="3.60.110.10">
    <property type="entry name" value="Carbon-nitrogen hydrolase"/>
    <property type="match status" value="1"/>
</dbReference>
<feature type="domain" description="CN hydrolase" evidence="11">
    <location>
        <begin position="1"/>
        <end position="128"/>
    </location>
</feature>
<dbReference type="SUPFAM" id="SSF56317">
    <property type="entry name" value="Carbon-nitrogen hydrolase"/>
    <property type="match status" value="1"/>
</dbReference>
<dbReference type="AlphaFoldDB" id="A0AAD9K317"/>
<evidence type="ECO:0000256" key="3">
    <source>
        <dbReference type="ARBA" id="ARBA00012743"/>
    </source>
</evidence>
<dbReference type="EC" id="6.3.5.1" evidence="3"/>
<evidence type="ECO:0000256" key="5">
    <source>
        <dbReference type="ARBA" id="ARBA00022598"/>
    </source>
</evidence>
<feature type="region of interest" description="Disordered" evidence="10">
    <location>
        <begin position="481"/>
        <end position="520"/>
    </location>
</feature>
<gene>
    <name evidence="12" type="ORF">LSH36_87g03033</name>
</gene>
<evidence type="ECO:0000256" key="8">
    <source>
        <dbReference type="ARBA" id="ARBA00023027"/>
    </source>
</evidence>
<dbReference type="GO" id="GO:0009435">
    <property type="term" value="P:NAD+ biosynthetic process"/>
    <property type="evidence" value="ECO:0007669"/>
    <property type="project" value="InterPro"/>
</dbReference>
<evidence type="ECO:0000256" key="6">
    <source>
        <dbReference type="ARBA" id="ARBA00022741"/>
    </source>
</evidence>
<reference evidence="12" key="1">
    <citation type="journal article" date="2023" name="Mol. Biol. Evol.">
        <title>Third-Generation Sequencing Reveals the Adaptive Role of the Epigenome in Three Deep-Sea Polychaetes.</title>
        <authorList>
            <person name="Perez M."/>
            <person name="Aroh O."/>
            <person name="Sun Y."/>
            <person name="Lan Y."/>
            <person name="Juniper S.K."/>
            <person name="Young C.R."/>
            <person name="Angers B."/>
            <person name="Qian P.Y."/>
        </authorList>
    </citation>
    <scope>NUCLEOTIDE SEQUENCE</scope>
    <source>
        <strain evidence="12">P08H-3</strain>
    </source>
</reference>
<keyword evidence="13" id="KW-1185">Reference proteome</keyword>
<organism evidence="12 13">
    <name type="scientific">Paralvinella palmiformis</name>
    <dbReference type="NCBI Taxonomy" id="53620"/>
    <lineage>
        <taxon>Eukaryota</taxon>
        <taxon>Metazoa</taxon>
        <taxon>Spiralia</taxon>
        <taxon>Lophotrochozoa</taxon>
        <taxon>Annelida</taxon>
        <taxon>Polychaeta</taxon>
        <taxon>Sedentaria</taxon>
        <taxon>Canalipalpata</taxon>
        <taxon>Terebellida</taxon>
        <taxon>Terebelliformia</taxon>
        <taxon>Alvinellidae</taxon>
        <taxon>Paralvinella</taxon>
    </lineage>
</organism>
<dbReference type="InterPro" id="IPR022310">
    <property type="entry name" value="NAD/GMP_synthase"/>
</dbReference>
<accession>A0AAD9K317</accession>
<dbReference type="InterPro" id="IPR014729">
    <property type="entry name" value="Rossmann-like_a/b/a_fold"/>
</dbReference>